<evidence type="ECO:0000256" key="5">
    <source>
        <dbReference type="SAM" id="Phobius"/>
    </source>
</evidence>
<dbReference type="GO" id="GO:0034257">
    <property type="term" value="F:nicotinamide riboside transmembrane transporter activity"/>
    <property type="evidence" value="ECO:0007669"/>
    <property type="project" value="InterPro"/>
</dbReference>
<dbReference type="GO" id="GO:0016020">
    <property type="term" value="C:membrane"/>
    <property type="evidence" value="ECO:0007669"/>
    <property type="project" value="UniProtKB-SubCell"/>
</dbReference>
<comment type="caution">
    <text evidence="6">The sequence shown here is derived from an EMBL/GenBank/DDBJ whole genome shotgun (WGS) entry which is preliminary data.</text>
</comment>
<keyword evidence="2 5" id="KW-0812">Transmembrane</keyword>
<evidence type="ECO:0000256" key="3">
    <source>
        <dbReference type="ARBA" id="ARBA00022989"/>
    </source>
</evidence>
<name>A0A2H0TG84_9BACT</name>
<evidence type="ECO:0000256" key="1">
    <source>
        <dbReference type="ARBA" id="ARBA00004141"/>
    </source>
</evidence>
<evidence type="ECO:0000313" key="6">
    <source>
        <dbReference type="EMBL" id="PIR70566.1"/>
    </source>
</evidence>
<dbReference type="AlphaFoldDB" id="A0A2H0TG84"/>
<evidence type="ECO:0000313" key="7">
    <source>
        <dbReference type="Proteomes" id="UP000229383"/>
    </source>
</evidence>
<sequence>MWPDAVVFGIVARISEASFFEIIAQTGIVVFSVISAILIARKNKWGQIFGLAATPFWFMTSVIHNQWGIFILTVFYFFVWIYGIYNWFYKKRDLCG</sequence>
<keyword evidence="3 5" id="KW-1133">Transmembrane helix</keyword>
<dbReference type="Proteomes" id="UP000229383">
    <property type="component" value="Unassembled WGS sequence"/>
</dbReference>
<keyword evidence="4 5" id="KW-0472">Membrane</keyword>
<dbReference type="InterPro" id="IPR006419">
    <property type="entry name" value="NMN_transpt_PnuC"/>
</dbReference>
<comment type="subcellular location">
    <subcellularLocation>
        <location evidence="1">Membrane</location>
        <topology evidence="1">Multi-pass membrane protein</topology>
    </subcellularLocation>
</comment>
<organism evidence="6 7">
    <name type="scientific">Candidatus Niyogibacteria bacterium CG10_big_fil_rev_8_21_14_0_10_42_19</name>
    <dbReference type="NCBI Taxonomy" id="1974725"/>
    <lineage>
        <taxon>Bacteria</taxon>
        <taxon>Candidatus Niyogiibacteriota</taxon>
    </lineage>
</organism>
<feature type="transmembrane region" description="Helical" evidence="5">
    <location>
        <begin position="45"/>
        <end position="63"/>
    </location>
</feature>
<gene>
    <name evidence="6" type="ORF">COU46_00935</name>
</gene>
<evidence type="ECO:0000256" key="2">
    <source>
        <dbReference type="ARBA" id="ARBA00022692"/>
    </source>
</evidence>
<proteinExistence type="predicted"/>
<evidence type="ECO:0000256" key="4">
    <source>
        <dbReference type="ARBA" id="ARBA00023136"/>
    </source>
</evidence>
<feature type="transmembrane region" description="Helical" evidence="5">
    <location>
        <begin position="22"/>
        <end position="40"/>
    </location>
</feature>
<reference evidence="7" key="1">
    <citation type="submission" date="2017-09" db="EMBL/GenBank/DDBJ databases">
        <title>Depth-based differentiation of microbial function through sediment-hosted aquifers and enrichment of novel symbionts in the deep terrestrial subsurface.</title>
        <authorList>
            <person name="Probst A.J."/>
            <person name="Ladd B."/>
            <person name="Jarett J.K."/>
            <person name="Geller-Mcgrath D.E."/>
            <person name="Sieber C.M.K."/>
            <person name="Emerson J.B."/>
            <person name="Anantharaman K."/>
            <person name="Thomas B.C."/>
            <person name="Malmstrom R."/>
            <person name="Stieglmeier M."/>
            <person name="Klingl A."/>
            <person name="Woyke T."/>
            <person name="Ryan C.M."/>
            <person name="Banfield J.F."/>
        </authorList>
    </citation>
    <scope>NUCLEOTIDE SEQUENCE [LARGE SCALE GENOMIC DNA]</scope>
</reference>
<feature type="transmembrane region" description="Helical" evidence="5">
    <location>
        <begin position="69"/>
        <end position="88"/>
    </location>
</feature>
<protein>
    <recommendedName>
        <fullName evidence="8">Nicotinamide riboside transporter PnuC</fullName>
    </recommendedName>
</protein>
<accession>A0A2H0TG84</accession>
<dbReference type="Pfam" id="PF04973">
    <property type="entry name" value="NMN_transporter"/>
    <property type="match status" value="1"/>
</dbReference>
<evidence type="ECO:0008006" key="8">
    <source>
        <dbReference type="Google" id="ProtNLM"/>
    </source>
</evidence>
<dbReference type="EMBL" id="PFCN01000012">
    <property type="protein sequence ID" value="PIR70566.1"/>
    <property type="molecule type" value="Genomic_DNA"/>
</dbReference>